<gene>
    <name evidence="2" type="ORF">NTE_03021</name>
</gene>
<dbReference type="KEGG" id="nev:NTE_03021"/>
<name>A0A075MTU7_9ARCH</name>
<dbReference type="STRING" id="1459636.NTE_03021"/>
<dbReference type="EMBL" id="CP007174">
    <property type="protein sequence ID" value="AIF85056.1"/>
    <property type="molecule type" value="Genomic_DNA"/>
</dbReference>
<accession>A0A075MTU7</accession>
<protein>
    <submittedName>
        <fullName evidence="2">Uncharacterized protein</fullName>
    </submittedName>
</protein>
<evidence type="ECO:0000256" key="1">
    <source>
        <dbReference type="SAM" id="MobiDB-lite"/>
    </source>
</evidence>
<dbReference type="Proteomes" id="UP000028194">
    <property type="component" value="Chromosome"/>
</dbReference>
<proteinExistence type="predicted"/>
<dbReference type="AlphaFoldDB" id="A0A075MTU7"/>
<feature type="compositionally biased region" description="Basic and acidic residues" evidence="1">
    <location>
        <begin position="215"/>
        <end position="224"/>
    </location>
</feature>
<evidence type="ECO:0000313" key="3">
    <source>
        <dbReference type="Proteomes" id="UP000028194"/>
    </source>
</evidence>
<dbReference type="HOGENOM" id="CLU_107441_0_0_2"/>
<feature type="region of interest" description="Disordered" evidence="1">
    <location>
        <begin position="185"/>
        <end position="224"/>
    </location>
</feature>
<sequence>MPGVTPGEQNAQHLLTLCLFVAFDQNSCIHLLFRKDSTLRERATVALANLERNAYAMSVLRSRIESRADFILKSQGDGDEYKELARVLELVKNGELVLSELSGKMEAARFLEEFVMIINGAAESVNAIKSDFEHLVPLAENALAEMHDAISKISSCGLYMPDPEPAQIEVQNNILAEATAAVAQAPPLQSPSVQPQESVAAEPKAAADAPIVETRQQKAEAELA</sequence>
<reference evidence="2 3" key="1">
    <citation type="journal article" date="2014" name="PLoS ONE">
        <title>Genome Sequence of Candidatus Nitrososphaera evergladensis from Group I.1b Enriched from Everglades Soil Reveals Novel Genomic Features of the Ammonia-Oxidizing Archaea.</title>
        <authorList>
            <person name="Zhalnina K.V."/>
            <person name="Dias R."/>
            <person name="Leonard M.T."/>
            <person name="Dorr de Quadros P."/>
            <person name="Camargo F.A."/>
            <person name="Drew J.C."/>
            <person name="Farmerie W.G."/>
            <person name="Daroub S.H."/>
            <person name="Triplett E.W."/>
        </authorList>
    </citation>
    <scope>NUCLEOTIDE SEQUENCE [LARGE SCALE GENOMIC DNA]</scope>
    <source>
        <strain evidence="2 3">SR1</strain>
    </source>
</reference>
<organism evidence="2 3">
    <name type="scientific">Candidatus Nitrososphaera evergladensis SR1</name>
    <dbReference type="NCBI Taxonomy" id="1459636"/>
    <lineage>
        <taxon>Archaea</taxon>
        <taxon>Nitrososphaerota</taxon>
        <taxon>Nitrososphaeria</taxon>
        <taxon>Nitrososphaerales</taxon>
        <taxon>Nitrososphaeraceae</taxon>
        <taxon>Nitrososphaera</taxon>
    </lineage>
</organism>
<feature type="compositionally biased region" description="Low complexity" evidence="1">
    <location>
        <begin position="200"/>
        <end position="209"/>
    </location>
</feature>
<keyword evidence="3" id="KW-1185">Reference proteome</keyword>
<evidence type="ECO:0000313" key="2">
    <source>
        <dbReference type="EMBL" id="AIF85056.1"/>
    </source>
</evidence>